<organism evidence="2 3">
    <name type="scientific">Plasmodium chabaudi chabaudi</name>
    <dbReference type="NCBI Taxonomy" id="31271"/>
    <lineage>
        <taxon>Eukaryota</taxon>
        <taxon>Sar</taxon>
        <taxon>Alveolata</taxon>
        <taxon>Apicomplexa</taxon>
        <taxon>Aconoidasida</taxon>
        <taxon>Haemosporida</taxon>
        <taxon>Plasmodiidae</taxon>
        <taxon>Plasmodium</taxon>
        <taxon>Plasmodium (Vinckeia)</taxon>
    </lineage>
</organism>
<name>A0A1D3L9L0_PLACU</name>
<protein>
    <submittedName>
        <fullName evidence="2">CIR protein</fullName>
    </submittedName>
</protein>
<keyword evidence="1" id="KW-1133">Transmembrane helix</keyword>
<proteinExistence type="predicted"/>
<keyword evidence="1" id="KW-0812">Transmembrane</keyword>
<evidence type="ECO:0000313" key="3">
    <source>
        <dbReference type="Proteomes" id="UP000195489"/>
    </source>
</evidence>
<dbReference type="AlphaFoldDB" id="A0A1D3L9L0"/>
<dbReference type="InterPro" id="IPR006477">
    <property type="entry name" value="Yir_bir_cir"/>
</dbReference>
<keyword evidence="1" id="KW-0472">Membrane</keyword>
<dbReference type="EMBL" id="FMIM01000337">
    <property type="protein sequence ID" value="SCL90702.1"/>
    <property type="molecule type" value="Genomic_DNA"/>
</dbReference>
<evidence type="ECO:0000313" key="2">
    <source>
        <dbReference type="EMBL" id="SCL90702.1"/>
    </source>
</evidence>
<accession>A0A1D3L9L0</accession>
<evidence type="ECO:0000256" key="1">
    <source>
        <dbReference type="SAM" id="Phobius"/>
    </source>
</evidence>
<dbReference type="Pfam" id="PF06022">
    <property type="entry name" value="Cir_Bir_Yir"/>
    <property type="match status" value="1"/>
</dbReference>
<feature type="transmembrane region" description="Helical" evidence="1">
    <location>
        <begin position="247"/>
        <end position="268"/>
    </location>
</feature>
<dbReference type="Proteomes" id="UP000195489">
    <property type="component" value="Unassembled WGS sequence"/>
</dbReference>
<gene>
    <name evidence="2" type="ORF">PCHCB_000535900</name>
</gene>
<reference evidence="2 3" key="1">
    <citation type="submission" date="2016-08" db="EMBL/GenBank/DDBJ databases">
        <authorList>
            <consortium name="Pathogen Informatics"/>
        </authorList>
    </citation>
    <scope>NUCLEOTIDE SEQUENCE [LARGE SCALE GENOMIC DNA]</scope>
    <source>
        <strain evidence="2 3">CB</strain>
    </source>
</reference>
<dbReference type="NCBIfam" id="TIGR01590">
    <property type="entry name" value="yir-bir-cir_Pla"/>
    <property type="match status" value="1"/>
</dbReference>
<sequence length="295" mass="34389">MLKDLCGAIDKIDTKISLDANDPNLNSDDYMALNKYCPFVNNGNEQKCKNYEEIIISAFMTFLVSFISSNGNEYLDRDNFAEYTILWLCYQLNQKTKISIDNLNEFYNNYIKGIEKYSNKLEDADNYNSCMDIINKKQYLMNMDIKEMSKLYEALKKLCKLYNECNEKNNNYLNCSQDAQDFANNFESLNQDSNITGNNLYREILFSLSNDYDDFKNYCAKNCSSCNNLPTLSEIKAPQSSSIESKLIPALLIFAIPLFLGIAYKYSLFGFDKQRHRQYLREKLKKIKKKMASYI</sequence>